<dbReference type="EMBL" id="BMGR01000008">
    <property type="protein sequence ID" value="GGG08664.1"/>
    <property type="molecule type" value="Genomic_DNA"/>
</dbReference>
<comment type="caution">
    <text evidence="3">The sequence shown here is derived from an EMBL/GenBank/DDBJ whole genome shotgun (WGS) entry which is preliminary data.</text>
</comment>
<evidence type="ECO:0000256" key="1">
    <source>
        <dbReference type="SAM" id="MobiDB-lite"/>
    </source>
</evidence>
<feature type="domain" description="Amidohydrolase-related" evidence="2">
    <location>
        <begin position="97"/>
        <end position="315"/>
    </location>
</feature>
<dbReference type="SUPFAM" id="SSF51556">
    <property type="entry name" value="Metallo-dependent hydrolases"/>
    <property type="match status" value="1"/>
</dbReference>
<feature type="region of interest" description="Disordered" evidence="1">
    <location>
        <begin position="1"/>
        <end position="22"/>
    </location>
</feature>
<dbReference type="CDD" id="cd01292">
    <property type="entry name" value="metallo-dependent_hydrolases"/>
    <property type="match status" value="1"/>
</dbReference>
<dbReference type="RefSeq" id="WP_229725257.1">
    <property type="nucleotide sequence ID" value="NZ_BMGR01000008.1"/>
</dbReference>
<gene>
    <name evidence="3" type="ORF">GCM10010916_26900</name>
</gene>
<dbReference type="Pfam" id="PF04909">
    <property type="entry name" value="Amidohydro_2"/>
    <property type="match status" value="1"/>
</dbReference>
<evidence type="ECO:0000259" key="2">
    <source>
        <dbReference type="Pfam" id="PF04909"/>
    </source>
</evidence>
<dbReference type="Proteomes" id="UP000644756">
    <property type="component" value="Unassembled WGS sequence"/>
</dbReference>
<dbReference type="InterPro" id="IPR006680">
    <property type="entry name" value="Amidohydro-rel"/>
</dbReference>
<dbReference type="Gene3D" id="3.20.20.140">
    <property type="entry name" value="Metal-dependent hydrolases"/>
    <property type="match status" value="1"/>
</dbReference>
<protein>
    <recommendedName>
        <fullName evidence="2">Amidohydrolase-related domain-containing protein</fullName>
    </recommendedName>
</protein>
<organism evidence="3 4">
    <name type="scientific">Paenibacillus abyssi</name>
    <dbReference type="NCBI Taxonomy" id="1340531"/>
    <lineage>
        <taxon>Bacteria</taxon>
        <taxon>Bacillati</taxon>
        <taxon>Bacillota</taxon>
        <taxon>Bacilli</taxon>
        <taxon>Bacillales</taxon>
        <taxon>Paenibacillaceae</taxon>
        <taxon>Paenibacillus</taxon>
    </lineage>
</organism>
<accession>A0A917FU06</accession>
<dbReference type="GO" id="GO:0016787">
    <property type="term" value="F:hydrolase activity"/>
    <property type="evidence" value="ECO:0007669"/>
    <property type="project" value="InterPro"/>
</dbReference>
<dbReference type="InterPro" id="IPR032466">
    <property type="entry name" value="Metal_Hydrolase"/>
</dbReference>
<proteinExistence type="predicted"/>
<evidence type="ECO:0000313" key="4">
    <source>
        <dbReference type="Proteomes" id="UP000644756"/>
    </source>
</evidence>
<reference evidence="3" key="1">
    <citation type="journal article" date="2014" name="Int. J. Syst. Evol. Microbiol.">
        <title>Complete genome sequence of Corynebacterium casei LMG S-19264T (=DSM 44701T), isolated from a smear-ripened cheese.</title>
        <authorList>
            <consortium name="US DOE Joint Genome Institute (JGI-PGF)"/>
            <person name="Walter F."/>
            <person name="Albersmeier A."/>
            <person name="Kalinowski J."/>
            <person name="Ruckert C."/>
        </authorList>
    </citation>
    <scope>NUCLEOTIDE SEQUENCE</scope>
    <source>
        <strain evidence="3">CGMCC 1.12987</strain>
    </source>
</reference>
<reference evidence="3" key="2">
    <citation type="submission" date="2020-09" db="EMBL/GenBank/DDBJ databases">
        <authorList>
            <person name="Sun Q."/>
            <person name="Zhou Y."/>
        </authorList>
    </citation>
    <scope>NUCLEOTIDE SEQUENCE</scope>
    <source>
        <strain evidence="3">CGMCC 1.12987</strain>
    </source>
</reference>
<dbReference type="AlphaFoldDB" id="A0A917FU06"/>
<sequence>MCLMHLTGSSGSSSGDNTAGYGSEEEACTAETPLSMGMGRKVFSVHNHVGHLDPWPFYESEEPISPADPGPSSSEELEFFMKCRGIEKTLIIPNYGIPVQEQPFSHNELVARLCREGAGNVAGALWVSGLPQNRERTEAALKLLDEPGIQALKMSYLLGGTADPRKWDEATLRLHESIFQAAIERDIPIHFHTSPGGGSDILGYFELIKRWGKDLKIHLVHMGGGVSGHIRLLSQWKDLIEGGYRVYIDTSWAIGFAVRKLLQEVDKTGIGVDRIMFGCDEPWSDFESEFWKIQGMKVSEEIKERIFWGNAQELYFSRLA</sequence>
<keyword evidence="4" id="KW-1185">Reference proteome</keyword>
<name>A0A917FU06_9BACL</name>
<evidence type="ECO:0000313" key="3">
    <source>
        <dbReference type="EMBL" id="GGG08664.1"/>
    </source>
</evidence>